<evidence type="ECO:0000256" key="1">
    <source>
        <dbReference type="PROSITE-ProRule" id="PRU00409"/>
    </source>
</evidence>
<evidence type="ECO:0000313" key="3">
    <source>
        <dbReference type="EMBL" id="MDR7363966.1"/>
    </source>
</evidence>
<dbReference type="EMBL" id="JAVDYG010000001">
    <property type="protein sequence ID" value="MDR7363966.1"/>
    <property type="molecule type" value="Genomic_DNA"/>
</dbReference>
<name>A0ABU2BZY2_9ACTN</name>
<reference evidence="3 4" key="1">
    <citation type="submission" date="2023-07" db="EMBL/GenBank/DDBJ databases">
        <title>Sequencing the genomes of 1000 actinobacteria strains.</title>
        <authorList>
            <person name="Klenk H.-P."/>
        </authorList>
    </citation>
    <scope>NUCLEOTIDE SEQUENCE [LARGE SCALE GENOMIC DNA]</scope>
    <source>
        <strain evidence="3 4">DSM 19426</strain>
    </source>
</reference>
<gene>
    <name evidence="3" type="ORF">J2S63_003519</name>
</gene>
<keyword evidence="1" id="KW-0547">Nucleotide-binding</keyword>
<dbReference type="Proteomes" id="UP001183648">
    <property type="component" value="Unassembled WGS sequence"/>
</dbReference>
<sequence>MVPTPDRLRILLVTSVEELGLDEETPLLADALRRRGAEVAIVPWGPGTDWAAADLVVVRTPWDYTPRREEFLAWAGSVPAPLANPAHVLRWNTHKGYLVELAAAGVPVVPTRLVTAGSPTPDAQWFARAGDEVVVKPAVSVGAIGAMRAAYDDPALVSHVADLLTGQDVLAQPFLGSVTDRGETSVLFARDRVSHAVRKVPAAGDYRVHEEYGGVNTVVEPDPAELEVARAALAACPGPRLYARVDLVQGDDGPLVMEVELTEPALYLVEHPPAADTFAEAVLGWR</sequence>
<dbReference type="InterPro" id="IPR011761">
    <property type="entry name" value="ATP-grasp"/>
</dbReference>
<dbReference type="Pfam" id="PF02955">
    <property type="entry name" value="GSH-S_ATP"/>
    <property type="match status" value="1"/>
</dbReference>
<proteinExistence type="predicted"/>
<accession>A0ABU2BZY2</accession>
<dbReference type="Gene3D" id="3.30.470.20">
    <property type="entry name" value="ATP-grasp fold, B domain"/>
    <property type="match status" value="1"/>
</dbReference>
<dbReference type="InterPro" id="IPR004218">
    <property type="entry name" value="GSHS_ATP-bd"/>
</dbReference>
<dbReference type="Gene3D" id="3.30.1490.20">
    <property type="entry name" value="ATP-grasp fold, A domain"/>
    <property type="match status" value="1"/>
</dbReference>
<dbReference type="PANTHER" id="PTHR39217:SF1">
    <property type="entry name" value="GLUTATHIONE SYNTHETASE"/>
    <property type="match status" value="1"/>
</dbReference>
<dbReference type="PROSITE" id="PS50975">
    <property type="entry name" value="ATP_GRASP"/>
    <property type="match status" value="1"/>
</dbReference>
<feature type="domain" description="ATP-grasp" evidence="2">
    <location>
        <begin position="98"/>
        <end position="286"/>
    </location>
</feature>
<dbReference type="PANTHER" id="PTHR39217">
    <property type="match status" value="1"/>
</dbReference>
<dbReference type="InterPro" id="IPR013815">
    <property type="entry name" value="ATP_grasp_subdomain_1"/>
</dbReference>
<evidence type="ECO:0000259" key="2">
    <source>
        <dbReference type="PROSITE" id="PS50975"/>
    </source>
</evidence>
<dbReference type="InterPro" id="IPR053191">
    <property type="entry name" value="DcsG_Biosynth_Enzyme"/>
</dbReference>
<organism evidence="3 4">
    <name type="scientific">Nocardioides marmoribigeumensis</name>
    <dbReference type="NCBI Taxonomy" id="433649"/>
    <lineage>
        <taxon>Bacteria</taxon>
        <taxon>Bacillati</taxon>
        <taxon>Actinomycetota</taxon>
        <taxon>Actinomycetes</taxon>
        <taxon>Propionibacteriales</taxon>
        <taxon>Nocardioidaceae</taxon>
        <taxon>Nocardioides</taxon>
    </lineage>
</organism>
<dbReference type="RefSeq" id="WP_310304964.1">
    <property type="nucleotide sequence ID" value="NZ_BAAAPS010000005.1"/>
</dbReference>
<keyword evidence="4" id="KW-1185">Reference proteome</keyword>
<dbReference type="SUPFAM" id="SSF56059">
    <property type="entry name" value="Glutathione synthetase ATP-binding domain-like"/>
    <property type="match status" value="1"/>
</dbReference>
<keyword evidence="1" id="KW-0067">ATP-binding</keyword>
<comment type="caution">
    <text evidence="3">The sequence shown here is derived from an EMBL/GenBank/DDBJ whole genome shotgun (WGS) entry which is preliminary data.</text>
</comment>
<evidence type="ECO:0000313" key="4">
    <source>
        <dbReference type="Proteomes" id="UP001183648"/>
    </source>
</evidence>
<protein>
    <submittedName>
        <fullName evidence="3">Glutathione synthase/RimK-type ligase-like ATP-grasp enzyme</fullName>
    </submittedName>
</protein>